<reference evidence="1" key="1">
    <citation type="submission" date="2020-09" db="EMBL/GenBank/DDBJ databases">
        <title>Bosea spartocytisi sp. nov. a root nodule endophyte of Spartocytisus supranubius in the high mountain ecosystem fo the Teide National Park (Canary Islands, Spain).</title>
        <authorList>
            <person name="Pulido-Suarez L."/>
            <person name="Peix A."/>
            <person name="Igual J.M."/>
            <person name="Socas-Perez N."/>
            <person name="Velazquez E."/>
            <person name="Flores-Felix J.D."/>
            <person name="Leon-Barrios M."/>
        </authorList>
    </citation>
    <scope>NUCLEOTIDE SEQUENCE</scope>
    <source>
        <strain evidence="1">SSUT16</strain>
    </source>
</reference>
<keyword evidence="2" id="KW-1185">Reference proteome</keyword>
<dbReference type="Proteomes" id="UP000619295">
    <property type="component" value="Unassembled WGS sequence"/>
</dbReference>
<accession>A0A927E8J0</accession>
<comment type="caution">
    <text evidence="1">The sequence shown here is derived from an EMBL/GenBank/DDBJ whole genome shotgun (WGS) entry which is preliminary data.</text>
</comment>
<evidence type="ECO:0000313" key="1">
    <source>
        <dbReference type="EMBL" id="MBD3844861.1"/>
    </source>
</evidence>
<dbReference type="RefSeq" id="WP_210323493.1">
    <property type="nucleotide sequence ID" value="NZ_JACXWY010000002.1"/>
</dbReference>
<organism evidence="1 2">
    <name type="scientific">Bosea spartocytisi</name>
    <dbReference type="NCBI Taxonomy" id="2773451"/>
    <lineage>
        <taxon>Bacteria</taxon>
        <taxon>Pseudomonadati</taxon>
        <taxon>Pseudomonadota</taxon>
        <taxon>Alphaproteobacteria</taxon>
        <taxon>Hyphomicrobiales</taxon>
        <taxon>Boseaceae</taxon>
        <taxon>Bosea</taxon>
    </lineage>
</organism>
<name>A0A927E8J0_9HYPH</name>
<proteinExistence type="predicted"/>
<evidence type="ECO:0000313" key="2">
    <source>
        <dbReference type="Proteomes" id="UP000619295"/>
    </source>
</evidence>
<sequence>MSTQIDPGRNLTLGILCNAEKQLKLVLVPKPAEGADAVAYRIDGGPWISQSWRGEDKRLVLGGEEGKRVFGSMLLASNGIEIRIGAERPARFLAAGLIESAAKTTARCLSPS</sequence>
<dbReference type="EMBL" id="JACXWY010000002">
    <property type="protein sequence ID" value="MBD3844861.1"/>
    <property type="molecule type" value="Genomic_DNA"/>
</dbReference>
<gene>
    <name evidence="1" type="ORF">IED13_04060</name>
</gene>
<protein>
    <submittedName>
        <fullName evidence="1">Uncharacterized protein</fullName>
    </submittedName>
</protein>
<dbReference type="AlphaFoldDB" id="A0A927E8J0"/>